<accession>A0A0P1FKZ5</accession>
<name>A0A0P1FKZ5_THAGE</name>
<proteinExistence type="predicted"/>
<keyword evidence="1" id="KW-0472">Membrane</keyword>
<reference evidence="2 3" key="1">
    <citation type="submission" date="2015-09" db="EMBL/GenBank/DDBJ databases">
        <authorList>
            <consortium name="Swine Surveillance"/>
        </authorList>
    </citation>
    <scope>NUCLEOTIDE SEQUENCE [LARGE SCALE GENOMIC DNA]</scope>
    <source>
        <strain evidence="2 3">CECT 4357</strain>
    </source>
</reference>
<feature type="transmembrane region" description="Helical" evidence="1">
    <location>
        <begin position="32"/>
        <end position="54"/>
    </location>
</feature>
<keyword evidence="1" id="KW-0812">Transmembrane</keyword>
<dbReference type="RefSeq" id="WP_058264073.1">
    <property type="nucleotide sequence ID" value="NZ_CP051181.1"/>
</dbReference>
<feature type="transmembrane region" description="Helical" evidence="1">
    <location>
        <begin position="258"/>
        <end position="278"/>
    </location>
</feature>
<dbReference type="OrthoDB" id="7264924at2"/>
<evidence type="ECO:0000256" key="1">
    <source>
        <dbReference type="SAM" id="Phobius"/>
    </source>
</evidence>
<feature type="transmembrane region" description="Helical" evidence="1">
    <location>
        <begin position="90"/>
        <end position="109"/>
    </location>
</feature>
<keyword evidence="1" id="KW-1133">Transmembrane helix</keyword>
<keyword evidence="3" id="KW-1185">Reference proteome</keyword>
<dbReference type="AlphaFoldDB" id="A0A0P1FKZ5"/>
<protein>
    <submittedName>
        <fullName evidence="2">Uncharacterized protein</fullName>
    </submittedName>
</protein>
<feature type="transmembrane region" description="Helical" evidence="1">
    <location>
        <begin position="115"/>
        <end position="134"/>
    </location>
</feature>
<dbReference type="STRING" id="53501.SAMN04488043_104266"/>
<gene>
    <name evidence="2" type="ORF">TG4357_03394</name>
</gene>
<sequence>MFAVADTEKLVADGIITPLQAKEITNRARDAMITLAVNSVLCLGILAATAGFILWLANPVAVALLGSLMLAGGIAILARGANMVRMFGNAASLIGAGLLLGGGTVELLMNFEHSAGWIMTAVGAITTALSALALTRKSAAAGFVIGAILLMGVGLHLFGLGFLFYQFDLFGAVKAGFFLYAFAVIAGAGWFTDVRLITALSIVPFAQALDTGTEYFHAAYVFYSPEPVLSILQLSALIALCLWIAARRPGQVARHAGILAILAFIVANMSALVGSLWGNTVGETIWGPEYSDFSGTDGQSDFEQYQAAQEAFRDMSLHISANVFSVLWAIALVAIVFWAAHRNKRGLFNAAMTFGAIHAYTQFFESFADEPLAYVIGGLAAIPLAWGMWRLNATMLAKSHPLADRPI</sequence>
<dbReference type="Proteomes" id="UP000051587">
    <property type="component" value="Unassembled WGS sequence"/>
</dbReference>
<feature type="transmembrane region" description="Helical" evidence="1">
    <location>
        <begin position="60"/>
        <end position="78"/>
    </location>
</feature>
<evidence type="ECO:0000313" key="3">
    <source>
        <dbReference type="Proteomes" id="UP000051587"/>
    </source>
</evidence>
<feature type="transmembrane region" description="Helical" evidence="1">
    <location>
        <begin position="347"/>
        <end position="365"/>
    </location>
</feature>
<feature type="transmembrane region" description="Helical" evidence="1">
    <location>
        <begin position="141"/>
        <end position="165"/>
    </location>
</feature>
<feature type="transmembrane region" description="Helical" evidence="1">
    <location>
        <begin position="171"/>
        <end position="192"/>
    </location>
</feature>
<dbReference type="EMBL" id="CYSA01000027">
    <property type="protein sequence ID" value="CUH68109.1"/>
    <property type="molecule type" value="Genomic_DNA"/>
</dbReference>
<feature type="transmembrane region" description="Helical" evidence="1">
    <location>
        <begin position="371"/>
        <end position="389"/>
    </location>
</feature>
<evidence type="ECO:0000313" key="2">
    <source>
        <dbReference type="EMBL" id="CUH68109.1"/>
    </source>
</evidence>
<feature type="transmembrane region" description="Helical" evidence="1">
    <location>
        <begin position="319"/>
        <end position="340"/>
    </location>
</feature>
<organism evidence="2 3">
    <name type="scientific">Thalassovita gelatinovora</name>
    <name type="common">Thalassobius gelatinovorus</name>
    <dbReference type="NCBI Taxonomy" id="53501"/>
    <lineage>
        <taxon>Bacteria</taxon>
        <taxon>Pseudomonadati</taxon>
        <taxon>Pseudomonadota</taxon>
        <taxon>Alphaproteobacteria</taxon>
        <taxon>Rhodobacterales</taxon>
        <taxon>Roseobacteraceae</taxon>
        <taxon>Thalassovita</taxon>
    </lineage>
</organism>